<feature type="chain" id="PRO_5040864365" evidence="2">
    <location>
        <begin position="23"/>
        <end position="487"/>
    </location>
</feature>
<dbReference type="InterPro" id="IPR018759">
    <property type="entry name" value="BBP2_2"/>
</dbReference>
<gene>
    <name evidence="3" type="ORF">LRX75_15720</name>
</gene>
<evidence type="ECO:0000313" key="3">
    <source>
        <dbReference type="EMBL" id="MCD7110483.1"/>
    </source>
</evidence>
<name>A0A9X1NU46_9HYPH</name>
<evidence type="ECO:0000256" key="1">
    <source>
        <dbReference type="SAM" id="MobiDB-lite"/>
    </source>
</evidence>
<dbReference type="AlphaFoldDB" id="A0A9X1NU46"/>
<feature type="region of interest" description="Disordered" evidence="1">
    <location>
        <begin position="30"/>
        <end position="50"/>
    </location>
</feature>
<proteinExistence type="predicted"/>
<keyword evidence="2" id="KW-0732">Signal</keyword>
<reference evidence="3" key="1">
    <citation type="submission" date="2021-12" db="EMBL/GenBank/DDBJ databases">
        <authorList>
            <person name="Li Y."/>
        </authorList>
    </citation>
    <scope>NUCLEOTIDE SEQUENCE</scope>
    <source>
        <strain evidence="3">DKSPLA3</strain>
    </source>
</reference>
<dbReference type="Pfam" id="PF10082">
    <property type="entry name" value="BBP2_2"/>
    <property type="match status" value="1"/>
</dbReference>
<accession>A0A9X1NU46</accession>
<keyword evidence="4" id="KW-1185">Reference proteome</keyword>
<organism evidence="3 4">
    <name type="scientific">Rhizobium quercicola</name>
    <dbReference type="NCBI Taxonomy" id="2901226"/>
    <lineage>
        <taxon>Bacteria</taxon>
        <taxon>Pseudomonadati</taxon>
        <taxon>Pseudomonadota</taxon>
        <taxon>Alphaproteobacteria</taxon>
        <taxon>Hyphomicrobiales</taxon>
        <taxon>Rhizobiaceae</taxon>
        <taxon>Rhizobium/Agrobacterium group</taxon>
        <taxon>Rhizobium</taxon>
    </lineage>
</organism>
<dbReference type="Proteomes" id="UP001139089">
    <property type="component" value="Unassembled WGS sequence"/>
</dbReference>
<dbReference type="InterPro" id="IPR036709">
    <property type="entry name" value="Autotransporte_beta_dom_sf"/>
</dbReference>
<dbReference type="SUPFAM" id="SSF103515">
    <property type="entry name" value="Autotransporter"/>
    <property type="match status" value="1"/>
</dbReference>
<dbReference type="RefSeq" id="WP_231815698.1">
    <property type="nucleotide sequence ID" value="NZ_JAJOZR010000010.1"/>
</dbReference>
<evidence type="ECO:0000313" key="4">
    <source>
        <dbReference type="Proteomes" id="UP001139089"/>
    </source>
</evidence>
<protein>
    <submittedName>
        <fullName evidence="3">Outer membrane beta-barrel protein</fullName>
    </submittedName>
</protein>
<comment type="caution">
    <text evidence="3">The sequence shown here is derived from an EMBL/GenBank/DDBJ whole genome shotgun (WGS) entry which is preliminary data.</text>
</comment>
<feature type="signal peptide" evidence="2">
    <location>
        <begin position="1"/>
        <end position="22"/>
    </location>
</feature>
<evidence type="ECO:0000256" key="2">
    <source>
        <dbReference type="SAM" id="SignalP"/>
    </source>
</evidence>
<sequence>MAVLLLSSVCLTALALPGVARAQAVEEDAGDADLAGPQDPTAGPMSPQAAGAAAAAVPATSGVAPATGDAEITGAIGDDAVVGGGLLRDQDLIRSNLRETSVDGLRSALAADDDVPGIPLGTFTLKPSIGQTVNSETTRSGDSRERRTYTETGLKGTLTSDWSRHQLSITGEGYWQRNLSGTGETKPRADLDAALRLDISRDTIATLRAGYSFDREDATDPNAIDGAETQAGVNQYSLGAGIEHDFGILRGSAKVDVNRLTYSDVDLSSGTALSQKDRNRDVGTLTTRIGYELSPALIPFIEASIGRGIYELRTDSLGYSRSYKTYSGRAGVEADLGEKLKGELALGYNTYRFDDARLKTLNGATIDGLVNWSPQRGTDVSTGLSTTLEPSTTSGESGALAYTLSSRVTHELRSALVARLSNSLTFRNYPSGSVSSDTKVWLTGAGLTYDINRYLALTGDVSYERTTPDRGQATSVARIGVGLTLRR</sequence>
<dbReference type="EMBL" id="JAJOZR010000010">
    <property type="protein sequence ID" value="MCD7110483.1"/>
    <property type="molecule type" value="Genomic_DNA"/>
</dbReference>